<dbReference type="SUPFAM" id="SSF51445">
    <property type="entry name" value="(Trans)glycosidases"/>
    <property type="match status" value="1"/>
</dbReference>
<dbReference type="Gene3D" id="3.20.20.80">
    <property type="entry name" value="Glycosidases"/>
    <property type="match status" value="1"/>
</dbReference>
<dbReference type="PANTHER" id="PTHR31263">
    <property type="entry name" value="CELLULASE FAMILY PROTEIN (AFU_ORTHOLOGUE AFUA_5G14560)"/>
    <property type="match status" value="1"/>
</dbReference>
<keyword evidence="2 4" id="KW-0378">Hydrolase</keyword>
<evidence type="ECO:0000313" key="6">
    <source>
        <dbReference type="EMBL" id="KAL3498922.1"/>
    </source>
</evidence>
<proteinExistence type="inferred from homology"/>
<dbReference type="InterPro" id="IPR017853">
    <property type="entry name" value="GH"/>
</dbReference>
<dbReference type="AlphaFoldDB" id="A0ABD2XXC7"/>
<reference evidence="6 7" key="1">
    <citation type="submission" date="2024-11" db="EMBL/GenBank/DDBJ databases">
        <title>A near-complete genome assembly of Cinchona calisaya.</title>
        <authorList>
            <person name="Lian D.C."/>
            <person name="Zhao X.W."/>
            <person name="Wei L."/>
        </authorList>
    </citation>
    <scope>NUCLEOTIDE SEQUENCE [LARGE SCALE GENOMIC DNA]</scope>
    <source>
        <tissue evidence="6">Nenye</tissue>
    </source>
</reference>
<evidence type="ECO:0000256" key="4">
    <source>
        <dbReference type="RuleBase" id="RU361153"/>
    </source>
</evidence>
<comment type="similarity">
    <text evidence="1 4">Belongs to the glycosyl hydrolase 5 (cellulase A) family.</text>
</comment>
<keyword evidence="3 4" id="KW-0326">Glycosidase</keyword>
<dbReference type="Pfam" id="PF00150">
    <property type="entry name" value="Cellulase"/>
    <property type="match status" value="1"/>
</dbReference>
<dbReference type="PANTHER" id="PTHR31263:SF68">
    <property type="entry name" value="GLYCOSIDE HYDROLASE FAMILY 5 DOMAIN-CONTAINING PROTEIN"/>
    <property type="match status" value="1"/>
</dbReference>
<dbReference type="GO" id="GO:0016798">
    <property type="term" value="F:hydrolase activity, acting on glycosyl bonds"/>
    <property type="evidence" value="ECO:0007669"/>
    <property type="project" value="UniProtKB-KW"/>
</dbReference>
<sequence>MGFNCVRLTWATYMYTRPNYSSLSVEESLKNFSLQDALAGIAKNNPTFLNLTVTEARKVVVNELGAKNIMVVLDNHVSQPQWCCGYDDGNGFFGDALFDPVEWLQGLGTVAELYKDSPNVVAMSMRNELRGPHQNTNEWYQYITLGAEAIHRGNPSLLVIVSGLSYATDLSFLKEKPLALNFANKLVYEAHWYSFHHPWQMWLSQTNILCATITRDFMDNSAFVISENNPPVPLFLSEFGVDQRGGNEADNRYLSCLLAFIAEYDLDWALWTLQGSYILREGVVELEEVYGMFDANWDRVRNSTIQQRLQFVKQVIQDPNSTYPTYSKLYHPQSGLCAQFGNDNIHAIGCQNLVSWKPQVKGFLIQLKGRSGCLMAVGDGHPPIFSSDCEKQTTLWKLVSTSRLHIATRDEQGVYLCLELNSSDLMILTKKCLCLDEDGVDVPDCADNPERQWFKFIPTNKS</sequence>
<comment type="caution">
    <text evidence="6">The sequence shown here is derived from an EMBL/GenBank/DDBJ whole genome shotgun (WGS) entry which is preliminary data.</text>
</comment>
<dbReference type="EMBL" id="JBJUIK010000017">
    <property type="protein sequence ID" value="KAL3498922.1"/>
    <property type="molecule type" value="Genomic_DNA"/>
</dbReference>
<feature type="domain" description="Glycoside hydrolase family 5" evidence="5">
    <location>
        <begin position="38"/>
        <end position="274"/>
    </location>
</feature>
<protein>
    <recommendedName>
        <fullName evidence="5">Glycoside hydrolase family 5 domain-containing protein</fullName>
    </recommendedName>
</protein>
<evidence type="ECO:0000256" key="1">
    <source>
        <dbReference type="ARBA" id="ARBA00005641"/>
    </source>
</evidence>
<gene>
    <name evidence="6" type="ORF">ACH5RR_041654</name>
</gene>
<dbReference type="Proteomes" id="UP001630127">
    <property type="component" value="Unassembled WGS sequence"/>
</dbReference>
<evidence type="ECO:0000313" key="7">
    <source>
        <dbReference type="Proteomes" id="UP001630127"/>
    </source>
</evidence>
<keyword evidence="7" id="KW-1185">Reference proteome</keyword>
<accession>A0ABD2XXC7</accession>
<organism evidence="6 7">
    <name type="scientific">Cinchona calisaya</name>
    <dbReference type="NCBI Taxonomy" id="153742"/>
    <lineage>
        <taxon>Eukaryota</taxon>
        <taxon>Viridiplantae</taxon>
        <taxon>Streptophyta</taxon>
        <taxon>Embryophyta</taxon>
        <taxon>Tracheophyta</taxon>
        <taxon>Spermatophyta</taxon>
        <taxon>Magnoliopsida</taxon>
        <taxon>eudicotyledons</taxon>
        <taxon>Gunneridae</taxon>
        <taxon>Pentapetalae</taxon>
        <taxon>asterids</taxon>
        <taxon>lamiids</taxon>
        <taxon>Gentianales</taxon>
        <taxon>Rubiaceae</taxon>
        <taxon>Cinchonoideae</taxon>
        <taxon>Cinchoneae</taxon>
        <taxon>Cinchona</taxon>
    </lineage>
</organism>
<evidence type="ECO:0000256" key="3">
    <source>
        <dbReference type="ARBA" id="ARBA00023295"/>
    </source>
</evidence>
<evidence type="ECO:0000259" key="5">
    <source>
        <dbReference type="Pfam" id="PF00150"/>
    </source>
</evidence>
<dbReference type="InterPro" id="IPR001547">
    <property type="entry name" value="Glyco_hydro_5"/>
</dbReference>
<name>A0ABD2XXC7_9GENT</name>
<evidence type="ECO:0000256" key="2">
    <source>
        <dbReference type="ARBA" id="ARBA00022801"/>
    </source>
</evidence>